<dbReference type="Gene3D" id="2.130.10.10">
    <property type="entry name" value="YVTN repeat-like/Quinoprotein amine dehydrogenase"/>
    <property type="match status" value="2"/>
</dbReference>
<dbReference type="PRINTS" id="PR00320">
    <property type="entry name" value="GPROTEINBRPT"/>
</dbReference>
<dbReference type="InterPro" id="IPR015943">
    <property type="entry name" value="WD40/YVTN_repeat-like_dom_sf"/>
</dbReference>
<feature type="repeat" description="WD" evidence="3">
    <location>
        <begin position="255"/>
        <end position="296"/>
    </location>
</feature>
<feature type="repeat" description="WD" evidence="3">
    <location>
        <begin position="213"/>
        <end position="254"/>
    </location>
</feature>
<keyword evidence="1 3" id="KW-0853">WD repeat</keyword>
<dbReference type="CDD" id="cd00200">
    <property type="entry name" value="WD40"/>
    <property type="match status" value="1"/>
</dbReference>
<dbReference type="FunFam" id="2.130.10.10:FF:000085">
    <property type="entry name" value="WD repeat domain 33"/>
    <property type="match status" value="1"/>
</dbReference>
<dbReference type="GO" id="GO:0031124">
    <property type="term" value="P:mRNA 3'-end processing"/>
    <property type="evidence" value="ECO:0007669"/>
    <property type="project" value="InterPro"/>
</dbReference>
<dbReference type="PROSITE" id="PS50294">
    <property type="entry name" value="WD_REPEATS_REGION"/>
    <property type="match status" value="6"/>
</dbReference>
<dbReference type="EMBL" id="HBKP01018634">
    <property type="protein sequence ID" value="CAE2231078.1"/>
    <property type="molecule type" value="Transcribed_RNA"/>
</dbReference>
<name>A0A7S4MMH6_9EUKA</name>
<dbReference type="InterPro" id="IPR036322">
    <property type="entry name" value="WD40_repeat_dom_sf"/>
</dbReference>
<evidence type="ECO:0000256" key="1">
    <source>
        <dbReference type="ARBA" id="ARBA00022574"/>
    </source>
</evidence>
<dbReference type="SMART" id="SM00320">
    <property type="entry name" value="WD40"/>
    <property type="match status" value="7"/>
</dbReference>
<dbReference type="PANTHER" id="PTHR22836:SF0">
    <property type="entry name" value="PRE-MRNA 3' END PROCESSING PROTEIN WDR33"/>
    <property type="match status" value="1"/>
</dbReference>
<dbReference type="PROSITE" id="PS50082">
    <property type="entry name" value="WD_REPEATS_2"/>
    <property type="match status" value="6"/>
</dbReference>
<dbReference type="InterPro" id="IPR001680">
    <property type="entry name" value="WD40_rpt"/>
</dbReference>
<organism evidence="4">
    <name type="scientific">Vannella robusta</name>
    <dbReference type="NCBI Taxonomy" id="1487602"/>
    <lineage>
        <taxon>Eukaryota</taxon>
        <taxon>Amoebozoa</taxon>
        <taxon>Discosea</taxon>
        <taxon>Flabellinia</taxon>
        <taxon>Vannellidae</taxon>
        <taxon>Vannella</taxon>
    </lineage>
</organism>
<protein>
    <submittedName>
        <fullName evidence="4">Uncharacterized protein</fullName>
    </submittedName>
</protein>
<evidence type="ECO:0000313" key="4">
    <source>
        <dbReference type="EMBL" id="CAE2231078.1"/>
    </source>
</evidence>
<reference evidence="4" key="1">
    <citation type="submission" date="2021-01" db="EMBL/GenBank/DDBJ databases">
        <authorList>
            <person name="Corre E."/>
            <person name="Pelletier E."/>
            <person name="Niang G."/>
            <person name="Scheremetjew M."/>
            <person name="Finn R."/>
            <person name="Kale V."/>
            <person name="Holt S."/>
            <person name="Cochrane G."/>
            <person name="Meng A."/>
            <person name="Brown T."/>
            <person name="Cohen L."/>
        </authorList>
    </citation>
    <scope>NUCLEOTIDE SEQUENCE</scope>
    <source>
        <strain evidence="4">DIVA3 518/3/11/1/6</strain>
    </source>
</reference>
<keyword evidence="2" id="KW-0677">Repeat</keyword>
<feature type="repeat" description="WD" evidence="3">
    <location>
        <begin position="297"/>
        <end position="339"/>
    </location>
</feature>
<dbReference type="GO" id="GO:0005847">
    <property type="term" value="C:mRNA cleavage and polyadenylation specificity factor complex"/>
    <property type="evidence" value="ECO:0007669"/>
    <property type="project" value="TreeGrafter"/>
</dbReference>
<dbReference type="AlphaFoldDB" id="A0A7S4MMH6"/>
<dbReference type="SUPFAM" id="SSF50978">
    <property type="entry name" value="WD40 repeat-like"/>
    <property type="match status" value="1"/>
</dbReference>
<feature type="repeat" description="WD" evidence="3">
    <location>
        <begin position="171"/>
        <end position="203"/>
    </location>
</feature>
<sequence length="424" mass="48642">MNPAPYEMYQNSRPVFDGKRMRKAIQRRTIDYGSPSVLSFERQVYQRDRRDHYAIQPASTYIPELLPPLDWEYNSASSFCSKFIRPAINKDRHPVNKVVWTPEGRRLITGITSGEFTLWNGLTFNFETMTQAHKTAVRSMIWSHDEDWMVSGSDDGEIKFWQSSMNNVKTFVAHHDVVRGLAFSPTDSKLASCSDDLTIKIWDFARCEMETELKKHLWEVKCIAWHPTMAMMASGSKDNQIIIWDPRAAECIDNLHDHKGTVVEVLFNGNGNWLLTASRDQSLKLFDVRTLKEIQHFRGHDGEVTSAAWHPIHERIFCSGGADGSILYWEVGQPDPVARVKHAHENNIWSLAWHPAGHILCSGGNDKMSKFWTRNRPGDSMDDKHNSTEVMKEDEEFIPHRNMAAPGVIPGMGYRPSEVMYSPY</sequence>
<accession>A0A7S4MMH6</accession>
<evidence type="ECO:0000256" key="2">
    <source>
        <dbReference type="ARBA" id="ARBA00022737"/>
    </source>
</evidence>
<feature type="repeat" description="WD" evidence="3">
    <location>
        <begin position="341"/>
        <end position="372"/>
    </location>
</feature>
<dbReference type="InterPro" id="IPR020472">
    <property type="entry name" value="WD40_PAC1"/>
</dbReference>
<dbReference type="InterPro" id="IPR045245">
    <property type="entry name" value="Pfs2-like"/>
</dbReference>
<proteinExistence type="predicted"/>
<evidence type="ECO:0000256" key="3">
    <source>
        <dbReference type="PROSITE-ProRule" id="PRU00221"/>
    </source>
</evidence>
<feature type="repeat" description="WD" evidence="3">
    <location>
        <begin position="130"/>
        <end position="162"/>
    </location>
</feature>
<dbReference type="Pfam" id="PF00400">
    <property type="entry name" value="WD40"/>
    <property type="match status" value="6"/>
</dbReference>
<gene>
    <name evidence="4" type="ORF">VSP0166_LOCUS13217</name>
</gene>
<dbReference type="PANTHER" id="PTHR22836">
    <property type="entry name" value="WD40 REPEAT PROTEIN"/>
    <property type="match status" value="1"/>
</dbReference>